<gene>
    <name evidence="7" type="ORF">GCM10023205_19270</name>
</gene>
<comment type="similarity">
    <text evidence="1">Belongs to the ABC transporter superfamily.</text>
</comment>
<dbReference type="Pfam" id="PF00005">
    <property type="entry name" value="ABC_tran"/>
    <property type="match status" value="1"/>
</dbReference>
<dbReference type="InterPro" id="IPR003593">
    <property type="entry name" value="AAA+_ATPase"/>
</dbReference>
<dbReference type="Proteomes" id="UP001500466">
    <property type="component" value="Unassembled WGS sequence"/>
</dbReference>
<keyword evidence="8" id="KW-1185">Reference proteome</keyword>
<dbReference type="PANTHER" id="PTHR43776:SF7">
    <property type="entry name" value="D,D-DIPEPTIDE TRANSPORT ATP-BINDING PROTEIN DDPF-RELATED"/>
    <property type="match status" value="1"/>
</dbReference>
<organism evidence="7 8">
    <name type="scientific">Yinghuangia aomiensis</name>
    <dbReference type="NCBI Taxonomy" id="676205"/>
    <lineage>
        <taxon>Bacteria</taxon>
        <taxon>Bacillati</taxon>
        <taxon>Actinomycetota</taxon>
        <taxon>Actinomycetes</taxon>
        <taxon>Kitasatosporales</taxon>
        <taxon>Streptomycetaceae</taxon>
        <taxon>Yinghuangia</taxon>
    </lineage>
</organism>
<evidence type="ECO:0000256" key="5">
    <source>
        <dbReference type="SAM" id="MobiDB-lite"/>
    </source>
</evidence>
<reference evidence="8" key="1">
    <citation type="journal article" date="2019" name="Int. J. Syst. Evol. Microbiol.">
        <title>The Global Catalogue of Microorganisms (GCM) 10K type strain sequencing project: providing services to taxonomists for standard genome sequencing and annotation.</title>
        <authorList>
            <consortium name="The Broad Institute Genomics Platform"/>
            <consortium name="The Broad Institute Genome Sequencing Center for Infectious Disease"/>
            <person name="Wu L."/>
            <person name="Ma J."/>
        </authorList>
    </citation>
    <scope>NUCLEOTIDE SEQUENCE [LARGE SCALE GENOMIC DNA]</scope>
    <source>
        <strain evidence="8">JCM 17986</strain>
    </source>
</reference>
<protein>
    <submittedName>
        <fullName evidence="7">Dipeptide ABC transporter ATP-binding protein</fullName>
    </submittedName>
</protein>
<dbReference type="Gene3D" id="3.40.50.300">
    <property type="entry name" value="P-loop containing nucleotide triphosphate hydrolases"/>
    <property type="match status" value="1"/>
</dbReference>
<dbReference type="PANTHER" id="PTHR43776">
    <property type="entry name" value="TRANSPORT ATP-BINDING PROTEIN"/>
    <property type="match status" value="1"/>
</dbReference>
<proteinExistence type="inferred from homology"/>
<dbReference type="NCBIfam" id="TIGR01727">
    <property type="entry name" value="oligo_HPY"/>
    <property type="match status" value="1"/>
</dbReference>
<dbReference type="GO" id="GO:0005524">
    <property type="term" value="F:ATP binding"/>
    <property type="evidence" value="ECO:0007669"/>
    <property type="project" value="UniProtKB-KW"/>
</dbReference>
<evidence type="ECO:0000256" key="2">
    <source>
        <dbReference type="ARBA" id="ARBA00022448"/>
    </source>
</evidence>
<dbReference type="InterPro" id="IPR013563">
    <property type="entry name" value="Oligopep_ABC_C"/>
</dbReference>
<evidence type="ECO:0000313" key="7">
    <source>
        <dbReference type="EMBL" id="GAA4957077.1"/>
    </source>
</evidence>
<dbReference type="InterPro" id="IPR003439">
    <property type="entry name" value="ABC_transporter-like_ATP-bd"/>
</dbReference>
<feature type="region of interest" description="Disordered" evidence="5">
    <location>
        <begin position="318"/>
        <end position="355"/>
    </location>
</feature>
<keyword evidence="2" id="KW-0813">Transport</keyword>
<dbReference type="InterPro" id="IPR017871">
    <property type="entry name" value="ABC_transporter-like_CS"/>
</dbReference>
<keyword evidence="4 7" id="KW-0067">ATP-binding</keyword>
<dbReference type="InterPro" id="IPR050319">
    <property type="entry name" value="ABC_transp_ATP-bind"/>
</dbReference>
<comment type="caution">
    <text evidence="7">The sequence shown here is derived from an EMBL/GenBank/DDBJ whole genome shotgun (WGS) entry which is preliminary data.</text>
</comment>
<name>A0ABP9GYG7_9ACTN</name>
<accession>A0ABP9GYG7</accession>
<dbReference type="RefSeq" id="WP_345674922.1">
    <property type="nucleotide sequence ID" value="NZ_BAABHS010000005.1"/>
</dbReference>
<dbReference type="CDD" id="cd03257">
    <property type="entry name" value="ABC_NikE_OppD_transporters"/>
    <property type="match status" value="1"/>
</dbReference>
<dbReference type="PROSITE" id="PS00211">
    <property type="entry name" value="ABC_TRANSPORTER_1"/>
    <property type="match status" value="1"/>
</dbReference>
<evidence type="ECO:0000256" key="1">
    <source>
        <dbReference type="ARBA" id="ARBA00005417"/>
    </source>
</evidence>
<dbReference type="Pfam" id="PF08352">
    <property type="entry name" value="oligo_HPY"/>
    <property type="match status" value="1"/>
</dbReference>
<sequence length="355" mass="38923">MTELLRVEGLAKHYPIRRGVLRRHVGDVRAVDGLDFGMATGETLSLVGESGCGKSTTGRMIARLLAPSGGRIVFDGRDISGLSGKALSPLRREVQFMFQDPYASLSPRMTAHDIIAEPLRLQGTYRQNGAARVTELLDMVGLSRQHADRYAHEFSGGQRQRVGLARALAPGPRLLVLDEPVSALDVSIQAQIVNQLRQLQRELGLAYLFISHDLSIVRHVSHRIAVMYLGRIVEIGPRARIFSAPEHPYTRALLSATPVADPARRDERRRITLQGDVPSPSDPPSGCRFRTRCWKARDICANEEPKLVARQEDGHLSACHFPEGTLSSGEDITPGPSQGAGGTVEKKEARAWPEG</sequence>
<keyword evidence="3" id="KW-0547">Nucleotide-binding</keyword>
<evidence type="ECO:0000259" key="6">
    <source>
        <dbReference type="PROSITE" id="PS50893"/>
    </source>
</evidence>
<evidence type="ECO:0000256" key="4">
    <source>
        <dbReference type="ARBA" id="ARBA00022840"/>
    </source>
</evidence>
<dbReference type="SUPFAM" id="SSF52540">
    <property type="entry name" value="P-loop containing nucleoside triphosphate hydrolases"/>
    <property type="match status" value="1"/>
</dbReference>
<dbReference type="PROSITE" id="PS50893">
    <property type="entry name" value="ABC_TRANSPORTER_2"/>
    <property type="match status" value="1"/>
</dbReference>
<feature type="compositionally biased region" description="Basic and acidic residues" evidence="5">
    <location>
        <begin position="344"/>
        <end position="355"/>
    </location>
</feature>
<dbReference type="EMBL" id="BAABHS010000005">
    <property type="protein sequence ID" value="GAA4957077.1"/>
    <property type="molecule type" value="Genomic_DNA"/>
</dbReference>
<feature type="domain" description="ABC transporter" evidence="6">
    <location>
        <begin position="5"/>
        <end position="254"/>
    </location>
</feature>
<evidence type="ECO:0000313" key="8">
    <source>
        <dbReference type="Proteomes" id="UP001500466"/>
    </source>
</evidence>
<evidence type="ECO:0000256" key="3">
    <source>
        <dbReference type="ARBA" id="ARBA00022741"/>
    </source>
</evidence>
<dbReference type="InterPro" id="IPR027417">
    <property type="entry name" value="P-loop_NTPase"/>
</dbReference>
<dbReference type="SMART" id="SM00382">
    <property type="entry name" value="AAA"/>
    <property type="match status" value="1"/>
</dbReference>